<dbReference type="InterPro" id="IPR011992">
    <property type="entry name" value="EF-hand-dom_pair"/>
</dbReference>
<dbReference type="EMBL" id="LN835304">
    <property type="protein sequence ID" value="CRH00250.1"/>
    <property type="molecule type" value="Genomic_DNA"/>
</dbReference>
<dbReference type="RefSeq" id="XP_028533254.1">
    <property type="nucleotide sequence ID" value="XM_028676802.1"/>
</dbReference>
<protein>
    <recommendedName>
        <fullName evidence="1">EF-hand domain-containing protein</fullName>
    </recommendedName>
</protein>
<feature type="domain" description="EF-hand" evidence="1">
    <location>
        <begin position="497"/>
        <end position="532"/>
    </location>
</feature>
<evidence type="ECO:0000313" key="2">
    <source>
        <dbReference type="EMBL" id="CRH00250.1"/>
    </source>
</evidence>
<organism evidence="2 3">
    <name type="scientific">Plasmodium relictum</name>
    <dbReference type="NCBI Taxonomy" id="85471"/>
    <lineage>
        <taxon>Eukaryota</taxon>
        <taxon>Sar</taxon>
        <taxon>Alveolata</taxon>
        <taxon>Apicomplexa</taxon>
        <taxon>Aconoidasida</taxon>
        <taxon>Haemosporida</taxon>
        <taxon>Plasmodiidae</taxon>
        <taxon>Plasmodium</taxon>
        <taxon>Plasmodium (Haemamoeba)</taxon>
    </lineage>
</organism>
<sequence length="696" mass="83602">MATKKKERYHKTGKSNRKNYFNLSDYENSINILKVFDNGKYTSNINALKDNELEINFEVNKSYSDEEKNRNIKFRKSLFSEINKASKERLQKLNIEKDKIKWNNIELIELHKKKENDENYIYSKGDPCKFKKNKCKKKIDVSNLNNEHKIKEKVNKEYNASELWNYLNFIHKSEDSRLKYKIEEIIEKKNRKDEEKNTSKKHIFNEINDKSLKKEKKFNYDEYKNIIKYILPSMANGKIKYSWLVLKNNLKCQNEEINYNEFFNFINEKCGNDESEYVNKIVCSKLKNKILKHNFTPSDVQLKTINYVDNIRSKASEFSRDFKELITEKELEDLFKDKEKIKKEELEKHIIDIIGKKTKDTKYKEIDKTISNKEELKELEKKNFKRKEGLTNFNIKAYISTLLTNKNDEVFVKHFIENLNIDYDSLNNKNINIKDAYDFYSRNIPPTENIDESYTNELNEEEIKRAKFLIEEIDYSVRNNFKPNYVSANSDKKDSKKSYLSLYEIFKHLDIDKDSYITREDLDKCFNKLKMKNVNNKDVNILLKYIDTQRKGYININDFLRNYQIEEKSMINWIKNTNKPYFEFIKNLKQTSSRERCISENILNNKNATNAKKYEDVVNSYNLELDKYCPSYVIRERIRDNFMAKKEDFLDKHIKAARFHLTGYKNTSNLTEPVQNSDLYMNDSLRFRTTYNLNYT</sequence>
<evidence type="ECO:0000259" key="1">
    <source>
        <dbReference type="PROSITE" id="PS50222"/>
    </source>
</evidence>
<name>A0A1J1H6G0_PLARL</name>
<dbReference type="VEuPathDB" id="PlasmoDB:PRELSG_0935400"/>
<proteinExistence type="predicted"/>
<gene>
    <name evidence="2" type="ORF">PRELSG_0935400</name>
</gene>
<keyword evidence="3" id="KW-1185">Reference proteome</keyword>
<dbReference type="InterPro" id="IPR002048">
    <property type="entry name" value="EF_hand_dom"/>
</dbReference>
<evidence type="ECO:0000313" key="3">
    <source>
        <dbReference type="Proteomes" id="UP000220158"/>
    </source>
</evidence>
<dbReference type="GeneID" id="39736366"/>
<reference evidence="2 3" key="1">
    <citation type="submission" date="2015-04" db="EMBL/GenBank/DDBJ databases">
        <authorList>
            <consortium name="Pathogen Informatics"/>
        </authorList>
    </citation>
    <scope>NUCLEOTIDE SEQUENCE [LARGE SCALE GENOMIC DNA]</scope>
    <source>
        <strain evidence="2 3">SGS1</strain>
    </source>
</reference>
<dbReference type="GO" id="GO:0005509">
    <property type="term" value="F:calcium ion binding"/>
    <property type="evidence" value="ECO:0007669"/>
    <property type="project" value="InterPro"/>
</dbReference>
<dbReference type="Pfam" id="PF13499">
    <property type="entry name" value="EF-hand_7"/>
    <property type="match status" value="1"/>
</dbReference>
<dbReference type="AlphaFoldDB" id="A0A1J1H6G0"/>
<accession>A0A1J1H6G0</accession>
<dbReference type="Gene3D" id="1.10.238.10">
    <property type="entry name" value="EF-hand"/>
    <property type="match status" value="1"/>
</dbReference>
<dbReference type="OrthoDB" id="370418at2759"/>
<dbReference type="SUPFAM" id="SSF47473">
    <property type="entry name" value="EF-hand"/>
    <property type="match status" value="1"/>
</dbReference>
<dbReference type="KEGG" id="prel:PRELSG_0935400"/>
<dbReference type="PROSITE" id="PS50222">
    <property type="entry name" value="EF_HAND_2"/>
    <property type="match status" value="1"/>
</dbReference>
<dbReference type="Proteomes" id="UP000220158">
    <property type="component" value="Chromosome 9"/>
</dbReference>